<accession>A0AAV4DF28</accession>
<evidence type="ECO:0000256" key="1">
    <source>
        <dbReference type="SAM" id="MobiDB-lite"/>
    </source>
</evidence>
<dbReference type="Proteomes" id="UP000735302">
    <property type="component" value="Unassembled WGS sequence"/>
</dbReference>
<name>A0AAV4DF28_9GAST</name>
<feature type="region of interest" description="Disordered" evidence="1">
    <location>
        <begin position="85"/>
        <end position="108"/>
    </location>
</feature>
<evidence type="ECO:0000313" key="2">
    <source>
        <dbReference type="EMBL" id="GFO42804.1"/>
    </source>
</evidence>
<protein>
    <submittedName>
        <fullName evidence="2">Uncharacterized protein</fullName>
    </submittedName>
</protein>
<dbReference type="EMBL" id="BLXT01007821">
    <property type="protein sequence ID" value="GFO42804.1"/>
    <property type="molecule type" value="Genomic_DNA"/>
</dbReference>
<proteinExistence type="predicted"/>
<evidence type="ECO:0000313" key="3">
    <source>
        <dbReference type="Proteomes" id="UP000735302"/>
    </source>
</evidence>
<comment type="caution">
    <text evidence="2">The sequence shown here is derived from an EMBL/GenBank/DDBJ whole genome shotgun (WGS) entry which is preliminary data.</text>
</comment>
<reference evidence="2 3" key="1">
    <citation type="journal article" date="2021" name="Elife">
        <title>Chloroplast acquisition without the gene transfer in kleptoplastic sea slugs, Plakobranchus ocellatus.</title>
        <authorList>
            <person name="Maeda T."/>
            <person name="Takahashi S."/>
            <person name="Yoshida T."/>
            <person name="Shimamura S."/>
            <person name="Takaki Y."/>
            <person name="Nagai Y."/>
            <person name="Toyoda A."/>
            <person name="Suzuki Y."/>
            <person name="Arimoto A."/>
            <person name="Ishii H."/>
            <person name="Satoh N."/>
            <person name="Nishiyama T."/>
            <person name="Hasebe M."/>
            <person name="Maruyama T."/>
            <person name="Minagawa J."/>
            <person name="Obokata J."/>
            <person name="Shigenobu S."/>
        </authorList>
    </citation>
    <scope>NUCLEOTIDE SEQUENCE [LARGE SCALE GENOMIC DNA]</scope>
</reference>
<feature type="compositionally biased region" description="Polar residues" evidence="1">
    <location>
        <begin position="94"/>
        <end position="108"/>
    </location>
</feature>
<dbReference type="AlphaFoldDB" id="A0AAV4DF28"/>
<gene>
    <name evidence="2" type="ORF">PoB_006930900</name>
</gene>
<organism evidence="2 3">
    <name type="scientific">Plakobranchus ocellatus</name>
    <dbReference type="NCBI Taxonomy" id="259542"/>
    <lineage>
        <taxon>Eukaryota</taxon>
        <taxon>Metazoa</taxon>
        <taxon>Spiralia</taxon>
        <taxon>Lophotrochozoa</taxon>
        <taxon>Mollusca</taxon>
        <taxon>Gastropoda</taxon>
        <taxon>Heterobranchia</taxon>
        <taxon>Euthyneura</taxon>
        <taxon>Panpulmonata</taxon>
        <taxon>Sacoglossa</taxon>
        <taxon>Placobranchoidea</taxon>
        <taxon>Plakobranchidae</taxon>
        <taxon>Plakobranchus</taxon>
    </lineage>
</organism>
<sequence>METYLTAHSRRDCRFVTFCPRELHSVLYYCDFINSSLTVLFHNSQREEISQGIVINRSHTMPSSGTWHDGPIDFGLNKRLEVQSGNLKAAPESQEPSSGDNQIASHSR</sequence>
<keyword evidence="3" id="KW-1185">Reference proteome</keyword>